<dbReference type="SUPFAM" id="SSF46689">
    <property type="entry name" value="Homeodomain-like"/>
    <property type="match status" value="2"/>
</dbReference>
<gene>
    <name evidence="3" type="ORF">TPC1_11561</name>
</gene>
<sequence>KYTEEERQKLINSVSKNTINNRIQWNQIAKELNKTNSQCKSMYTNQLGLKNFTSVQKWSEEQEKELMLLVSHYGTEWSFIQKNYYPSRTKDQLRQKYLSTKAQITKNIKLITNLMEADQVPEQIDELSKALEKLKMHQKIKCEIEKQLEEIKEGKASLIDPLVKSFIVKRSLEKCQSKFSVEQCIYKIQEVIKK</sequence>
<dbReference type="PANTHER" id="PTHR45614">
    <property type="entry name" value="MYB PROTEIN-RELATED"/>
    <property type="match status" value="1"/>
</dbReference>
<dbReference type="InterPro" id="IPR001005">
    <property type="entry name" value="SANT/Myb"/>
</dbReference>
<accession>A0A146KJ25</accession>
<proteinExistence type="predicted"/>
<evidence type="ECO:0000259" key="1">
    <source>
        <dbReference type="PROSITE" id="PS50090"/>
    </source>
</evidence>
<protein>
    <submittedName>
        <fullName evidence="3">Myb-like DNA-binding domain-containing protein</fullName>
    </submittedName>
</protein>
<dbReference type="GO" id="GO:0000978">
    <property type="term" value="F:RNA polymerase II cis-regulatory region sequence-specific DNA binding"/>
    <property type="evidence" value="ECO:0007669"/>
    <property type="project" value="TreeGrafter"/>
</dbReference>
<name>A0A146KJ25_9EUKA</name>
<dbReference type="Gene3D" id="1.10.10.60">
    <property type="entry name" value="Homeodomain-like"/>
    <property type="match status" value="2"/>
</dbReference>
<dbReference type="InterPro" id="IPR017930">
    <property type="entry name" value="Myb_dom"/>
</dbReference>
<organism evidence="3">
    <name type="scientific">Trepomonas sp. PC1</name>
    <dbReference type="NCBI Taxonomy" id="1076344"/>
    <lineage>
        <taxon>Eukaryota</taxon>
        <taxon>Metamonada</taxon>
        <taxon>Diplomonadida</taxon>
        <taxon>Hexamitidae</taxon>
        <taxon>Hexamitinae</taxon>
        <taxon>Trepomonas</taxon>
    </lineage>
</organism>
<feature type="non-terminal residue" evidence="3">
    <location>
        <position position="1"/>
    </location>
</feature>
<dbReference type="AlphaFoldDB" id="A0A146KJ25"/>
<dbReference type="GO" id="GO:0000981">
    <property type="term" value="F:DNA-binding transcription factor activity, RNA polymerase II-specific"/>
    <property type="evidence" value="ECO:0007669"/>
    <property type="project" value="TreeGrafter"/>
</dbReference>
<evidence type="ECO:0000313" key="3">
    <source>
        <dbReference type="EMBL" id="JAP95446.1"/>
    </source>
</evidence>
<dbReference type="PROSITE" id="PS50090">
    <property type="entry name" value="MYB_LIKE"/>
    <property type="match status" value="2"/>
</dbReference>
<feature type="domain" description="HTH myb-type" evidence="2">
    <location>
        <begin position="1"/>
        <end position="51"/>
    </location>
</feature>
<keyword evidence="3" id="KW-0238">DNA-binding</keyword>
<dbReference type="InterPro" id="IPR050560">
    <property type="entry name" value="MYB_TF"/>
</dbReference>
<dbReference type="SMART" id="SM00717">
    <property type="entry name" value="SANT"/>
    <property type="match status" value="2"/>
</dbReference>
<dbReference type="CDD" id="cd00167">
    <property type="entry name" value="SANT"/>
    <property type="match status" value="1"/>
</dbReference>
<evidence type="ECO:0000259" key="2">
    <source>
        <dbReference type="PROSITE" id="PS51294"/>
    </source>
</evidence>
<feature type="domain" description="Myb-like" evidence="1">
    <location>
        <begin position="1"/>
        <end position="47"/>
    </location>
</feature>
<dbReference type="InterPro" id="IPR009057">
    <property type="entry name" value="Homeodomain-like_sf"/>
</dbReference>
<feature type="domain" description="Myb-like" evidence="1">
    <location>
        <begin position="57"/>
        <end position="101"/>
    </location>
</feature>
<dbReference type="GO" id="GO:0005634">
    <property type="term" value="C:nucleus"/>
    <property type="evidence" value="ECO:0007669"/>
    <property type="project" value="TreeGrafter"/>
</dbReference>
<dbReference type="Pfam" id="PF13921">
    <property type="entry name" value="Myb_DNA-bind_6"/>
    <property type="match status" value="2"/>
</dbReference>
<dbReference type="EMBL" id="GDID01001160">
    <property type="protein sequence ID" value="JAP95446.1"/>
    <property type="molecule type" value="Transcribed_RNA"/>
</dbReference>
<dbReference type="PROSITE" id="PS51294">
    <property type="entry name" value="HTH_MYB"/>
    <property type="match status" value="1"/>
</dbReference>
<reference evidence="3" key="1">
    <citation type="submission" date="2015-07" db="EMBL/GenBank/DDBJ databases">
        <title>Adaptation to a free-living lifestyle via gene acquisitions in the diplomonad Trepomonas sp. PC1.</title>
        <authorList>
            <person name="Xu F."/>
            <person name="Jerlstrom-Hultqvist J."/>
            <person name="Kolisko M."/>
            <person name="Simpson A.G.B."/>
            <person name="Roger A.J."/>
            <person name="Svard S.G."/>
            <person name="Andersson J.O."/>
        </authorList>
    </citation>
    <scope>NUCLEOTIDE SEQUENCE</scope>
    <source>
        <strain evidence="3">PC1</strain>
    </source>
</reference>